<dbReference type="InterPro" id="IPR014036">
    <property type="entry name" value="DeoR-like_C"/>
</dbReference>
<dbReference type="Proteomes" id="UP000185612">
    <property type="component" value="Unassembled WGS sequence"/>
</dbReference>
<sequence length="259" mass="27143">MDKLARHDAIVALLARAGRVSVTQLAAELNVTTETVRRDLAMLEREGRIDRVHGGALLPRAATVPETDLRQRQQQAAAEKAAIAAATVTALQLPPGTSLILDAGSTTQAVARCLPPDLPLTIITNSPIVAHELAATAVRRANPTAHPWDIIMLGGRIRGVTQAAVGASTVLAATALRVDLAVLGTNGYTPARGFTTPDPDEAAVKQAFAAAARRTVVVTDSSKFGQEHLVSFLSPTTTDLLVTDQAPSENPHGMEIVTP</sequence>
<dbReference type="InterPro" id="IPR036388">
    <property type="entry name" value="WH-like_DNA-bd_sf"/>
</dbReference>
<dbReference type="SMART" id="SM00420">
    <property type="entry name" value="HTH_DEOR"/>
    <property type="match status" value="1"/>
</dbReference>
<evidence type="ECO:0000256" key="1">
    <source>
        <dbReference type="ARBA" id="ARBA00021390"/>
    </source>
</evidence>
<dbReference type="Pfam" id="PF08220">
    <property type="entry name" value="HTH_DeoR"/>
    <property type="match status" value="1"/>
</dbReference>
<dbReference type="RefSeq" id="WP_073825276.1">
    <property type="nucleotide sequence ID" value="NZ_MQVS01000009.1"/>
</dbReference>
<dbReference type="PRINTS" id="PR00037">
    <property type="entry name" value="HTHLACR"/>
</dbReference>
<dbReference type="OrthoDB" id="7688673at2"/>
<evidence type="ECO:0000256" key="5">
    <source>
        <dbReference type="ARBA" id="ARBA00023163"/>
    </source>
</evidence>
<evidence type="ECO:0000313" key="9">
    <source>
        <dbReference type="Proteomes" id="UP000185612"/>
    </source>
</evidence>
<evidence type="ECO:0000256" key="2">
    <source>
        <dbReference type="ARBA" id="ARBA00022491"/>
    </source>
</evidence>
<dbReference type="SUPFAM" id="SSF46785">
    <property type="entry name" value="Winged helix' DNA-binding domain"/>
    <property type="match status" value="1"/>
</dbReference>
<feature type="domain" description="HTH deoR-type" evidence="7">
    <location>
        <begin position="3"/>
        <end position="58"/>
    </location>
</feature>
<proteinExistence type="predicted"/>
<keyword evidence="9" id="KW-1185">Reference proteome</keyword>
<dbReference type="Gene3D" id="1.10.10.10">
    <property type="entry name" value="Winged helix-like DNA-binding domain superfamily/Winged helix DNA-binding domain"/>
    <property type="match status" value="1"/>
</dbReference>
<dbReference type="SUPFAM" id="SSF100950">
    <property type="entry name" value="NagB/RpiA/CoA transferase-like"/>
    <property type="match status" value="1"/>
</dbReference>
<evidence type="ECO:0000259" key="7">
    <source>
        <dbReference type="PROSITE" id="PS51000"/>
    </source>
</evidence>
<evidence type="ECO:0000256" key="4">
    <source>
        <dbReference type="ARBA" id="ARBA00023125"/>
    </source>
</evidence>
<dbReference type="GO" id="GO:0003677">
    <property type="term" value="F:DNA binding"/>
    <property type="evidence" value="ECO:0007669"/>
    <property type="project" value="UniProtKB-KW"/>
</dbReference>
<keyword evidence="4" id="KW-0238">DNA-binding</keyword>
<keyword evidence="3" id="KW-0805">Transcription regulation</keyword>
<dbReference type="InterPro" id="IPR050313">
    <property type="entry name" value="Carb_Metab_HTH_regulators"/>
</dbReference>
<comment type="function">
    <text evidence="6">Repressor of the lactose catabolism operon. Galactose-6-phosphate is the inducer.</text>
</comment>
<comment type="caution">
    <text evidence="8">The sequence shown here is derived from an EMBL/GenBank/DDBJ whole genome shotgun (WGS) entry which is preliminary data.</text>
</comment>
<organism evidence="8 9">
    <name type="scientific">Buchananella hordeovulneris</name>
    <dbReference type="NCBI Taxonomy" id="52770"/>
    <lineage>
        <taxon>Bacteria</taxon>
        <taxon>Bacillati</taxon>
        <taxon>Actinomycetota</taxon>
        <taxon>Actinomycetes</taxon>
        <taxon>Actinomycetales</taxon>
        <taxon>Actinomycetaceae</taxon>
        <taxon>Buchananella</taxon>
    </lineage>
</organism>
<dbReference type="EMBL" id="MQVS01000009">
    <property type="protein sequence ID" value="OKL51129.1"/>
    <property type="molecule type" value="Genomic_DNA"/>
</dbReference>
<evidence type="ECO:0000313" key="8">
    <source>
        <dbReference type="EMBL" id="OKL51129.1"/>
    </source>
</evidence>
<name>A0A1Q5PUH3_9ACTO</name>
<evidence type="ECO:0000256" key="3">
    <source>
        <dbReference type="ARBA" id="ARBA00023015"/>
    </source>
</evidence>
<dbReference type="PROSITE" id="PS00894">
    <property type="entry name" value="HTH_DEOR_1"/>
    <property type="match status" value="1"/>
</dbReference>
<dbReference type="InParanoid" id="A0A1Q5PUH3"/>
<accession>A0A1Q5PUH3</accession>
<dbReference type="InterPro" id="IPR018356">
    <property type="entry name" value="Tscrpt_reg_HTH_DeoR_CS"/>
</dbReference>
<dbReference type="InterPro" id="IPR001034">
    <property type="entry name" value="DeoR_HTH"/>
</dbReference>
<dbReference type="Pfam" id="PF00455">
    <property type="entry name" value="DeoRC"/>
    <property type="match status" value="1"/>
</dbReference>
<dbReference type="InterPro" id="IPR036390">
    <property type="entry name" value="WH_DNA-bd_sf"/>
</dbReference>
<keyword evidence="5" id="KW-0804">Transcription</keyword>
<dbReference type="STRING" id="52770.BSZ40_08530"/>
<dbReference type="PANTHER" id="PTHR30363:SF4">
    <property type="entry name" value="GLYCEROL-3-PHOSPHATE REGULON REPRESSOR"/>
    <property type="match status" value="1"/>
</dbReference>
<dbReference type="Gene3D" id="3.40.50.1360">
    <property type="match status" value="1"/>
</dbReference>
<dbReference type="SMART" id="SM01134">
    <property type="entry name" value="DeoRC"/>
    <property type="match status" value="1"/>
</dbReference>
<dbReference type="GO" id="GO:0003700">
    <property type="term" value="F:DNA-binding transcription factor activity"/>
    <property type="evidence" value="ECO:0007669"/>
    <property type="project" value="InterPro"/>
</dbReference>
<keyword evidence="2" id="KW-0678">Repressor</keyword>
<gene>
    <name evidence="8" type="ORF">BSZ40_08530</name>
</gene>
<evidence type="ECO:0000256" key="6">
    <source>
        <dbReference type="ARBA" id="ARBA00024937"/>
    </source>
</evidence>
<reference evidence="9" key="1">
    <citation type="submission" date="2016-12" db="EMBL/GenBank/DDBJ databases">
        <authorList>
            <person name="Meng X."/>
        </authorList>
    </citation>
    <scope>NUCLEOTIDE SEQUENCE [LARGE SCALE GENOMIC DNA]</scope>
    <source>
        <strain evidence="9">DSM 20732</strain>
    </source>
</reference>
<dbReference type="AlphaFoldDB" id="A0A1Q5PUH3"/>
<dbReference type="PANTHER" id="PTHR30363">
    <property type="entry name" value="HTH-TYPE TRANSCRIPTIONAL REGULATOR SRLR-RELATED"/>
    <property type="match status" value="1"/>
</dbReference>
<protein>
    <recommendedName>
        <fullName evidence="1">Lactose phosphotransferase system repressor</fullName>
    </recommendedName>
</protein>
<dbReference type="InterPro" id="IPR037171">
    <property type="entry name" value="NagB/RpiA_transferase-like"/>
</dbReference>
<dbReference type="PROSITE" id="PS51000">
    <property type="entry name" value="HTH_DEOR_2"/>
    <property type="match status" value="1"/>
</dbReference>